<dbReference type="Pfam" id="PF12833">
    <property type="entry name" value="HTH_18"/>
    <property type="match status" value="1"/>
</dbReference>
<dbReference type="PROSITE" id="PS01124">
    <property type="entry name" value="HTH_ARAC_FAMILY_2"/>
    <property type="match status" value="1"/>
</dbReference>
<keyword evidence="2 6" id="KW-0238">DNA-binding</keyword>
<dbReference type="AlphaFoldDB" id="A0A1I5RN64"/>
<evidence type="ECO:0000256" key="2">
    <source>
        <dbReference type="ARBA" id="ARBA00023125"/>
    </source>
</evidence>
<dbReference type="Gene3D" id="2.130.10.10">
    <property type="entry name" value="YVTN repeat-like/Quinoprotein amine dehydrogenase"/>
    <property type="match status" value="2"/>
</dbReference>
<dbReference type="Gene3D" id="2.60.40.10">
    <property type="entry name" value="Immunoglobulins"/>
    <property type="match status" value="1"/>
</dbReference>
<dbReference type="InterPro" id="IPR020449">
    <property type="entry name" value="Tscrpt_reg_AraC-type_HTH"/>
</dbReference>
<dbReference type="SUPFAM" id="SSF46689">
    <property type="entry name" value="Homeodomain-like"/>
    <property type="match status" value="1"/>
</dbReference>
<dbReference type="RefSeq" id="WP_074927231.1">
    <property type="nucleotide sequence ID" value="NZ_FOWR01000018.1"/>
</dbReference>
<name>A0A1I5RN64_9GAMM</name>
<dbReference type="PANTHER" id="PTHR43280">
    <property type="entry name" value="ARAC-FAMILY TRANSCRIPTIONAL REGULATOR"/>
    <property type="match status" value="1"/>
</dbReference>
<dbReference type="PANTHER" id="PTHR43280:SF28">
    <property type="entry name" value="HTH-TYPE TRANSCRIPTIONAL ACTIVATOR RHAS"/>
    <property type="match status" value="1"/>
</dbReference>
<organism evidence="6 7">
    <name type="scientific">Enterovibrio norvegicus DSM 15893</name>
    <dbReference type="NCBI Taxonomy" id="1121869"/>
    <lineage>
        <taxon>Bacteria</taxon>
        <taxon>Pseudomonadati</taxon>
        <taxon>Pseudomonadota</taxon>
        <taxon>Gammaproteobacteria</taxon>
        <taxon>Vibrionales</taxon>
        <taxon>Vibrionaceae</taxon>
        <taxon>Enterovibrio</taxon>
    </lineage>
</organism>
<protein>
    <submittedName>
        <fullName evidence="6">AraC-type DNA-binding protein</fullName>
    </submittedName>
</protein>
<dbReference type="STRING" id="1121869.SAMN03084138_02614"/>
<keyword evidence="3" id="KW-0804">Transcription</keyword>
<evidence type="ECO:0000256" key="3">
    <source>
        <dbReference type="ARBA" id="ARBA00023163"/>
    </source>
</evidence>
<dbReference type="InterPro" id="IPR018060">
    <property type="entry name" value="HTH_AraC"/>
</dbReference>
<dbReference type="GO" id="GO:0043565">
    <property type="term" value="F:sequence-specific DNA binding"/>
    <property type="evidence" value="ECO:0007669"/>
    <property type="project" value="InterPro"/>
</dbReference>
<dbReference type="Gene3D" id="1.10.10.60">
    <property type="entry name" value="Homeodomain-like"/>
    <property type="match status" value="1"/>
</dbReference>
<dbReference type="InterPro" id="IPR009057">
    <property type="entry name" value="Homeodomain-like_sf"/>
</dbReference>
<keyword evidence="4" id="KW-0812">Transmembrane</keyword>
<dbReference type="GO" id="GO:0003700">
    <property type="term" value="F:DNA-binding transcription factor activity"/>
    <property type="evidence" value="ECO:0007669"/>
    <property type="project" value="InterPro"/>
</dbReference>
<keyword evidence="4" id="KW-0472">Membrane</keyword>
<keyword evidence="4" id="KW-1133">Transmembrane helix</keyword>
<proteinExistence type="predicted"/>
<feature type="domain" description="HTH araC/xylS-type" evidence="5">
    <location>
        <begin position="830"/>
        <end position="928"/>
    </location>
</feature>
<dbReference type="InterPro" id="IPR013783">
    <property type="entry name" value="Ig-like_fold"/>
</dbReference>
<dbReference type="PRINTS" id="PR00032">
    <property type="entry name" value="HTHARAC"/>
</dbReference>
<evidence type="ECO:0000313" key="7">
    <source>
        <dbReference type="Proteomes" id="UP000182692"/>
    </source>
</evidence>
<dbReference type="Proteomes" id="UP000182692">
    <property type="component" value="Unassembled WGS sequence"/>
</dbReference>
<dbReference type="InterPro" id="IPR015943">
    <property type="entry name" value="WD40/YVTN_repeat-like_dom_sf"/>
</dbReference>
<accession>A0A1I5RN64</accession>
<reference evidence="6 7" key="1">
    <citation type="submission" date="2016-10" db="EMBL/GenBank/DDBJ databases">
        <authorList>
            <person name="de Groot N.N."/>
        </authorList>
    </citation>
    <scope>NUCLEOTIDE SEQUENCE [LARGE SCALE GENOMIC DNA]</scope>
    <source>
        <strain evidence="6 7">DSM 15893</strain>
    </source>
</reference>
<dbReference type="SMART" id="SM00342">
    <property type="entry name" value="HTH_ARAC"/>
    <property type="match status" value="1"/>
</dbReference>
<dbReference type="OrthoDB" id="9803764at2"/>
<evidence type="ECO:0000256" key="1">
    <source>
        <dbReference type="ARBA" id="ARBA00023015"/>
    </source>
</evidence>
<dbReference type="EMBL" id="FOWR01000018">
    <property type="protein sequence ID" value="SFP59992.1"/>
    <property type="molecule type" value="Genomic_DNA"/>
</dbReference>
<feature type="transmembrane region" description="Helical" evidence="4">
    <location>
        <begin position="731"/>
        <end position="748"/>
    </location>
</feature>
<evidence type="ECO:0000259" key="5">
    <source>
        <dbReference type="PROSITE" id="PS01124"/>
    </source>
</evidence>
<dbReference type="GeneID" id="35870804"/>
<gene>
    <name evidence="6" type="ORF">SAMN03084138_02614</name>
</gene>
<evidence type="ECO:0000256" key="4">
    <source>
        <dbReference type="SAM" id="Phobius"/>
    </source>
</evidence>
<keyword evidence="1" id="KW-0805">Transcription regulation</keyword>
<evidence type="ECO:0000313" key="6">
    <source>
        <dbReference type="EMBL" id="SFP59992.1"/>
    </source>
</evidence>
<sequence>MPRFLHVRTFFRYFMAFILLIAARLSFADPIFYAFPFQQPNDTTSVESIKSVGSSGMWLLDTAGNVSYYDGVHFHALEAFVPTLSMPVSSLEVFDGALWLIADDNLYEYNQNENTLTRHDVDGPTQIIANEQRLWVSTKNAVVAFQKGQRIPETLSLQPVKRIFTTAKRTYFLKDNDLYFEENTAIPVFSHASITTVQDVDDAIWVGTREGVFVLHHDELAVAKGETSQHWYLGGKLLSDSVISSINVNDEGVWVGGRDGLRVSLHLDYSSVQFRQIENNADDMYGFAGKNVYDIEIADNGDLWVATDRALNYRSVIAINIARFPLHDIRDVMSEGRISGLEKDRDSYFMSVRNKLIALSSSTLEKQRVATLNIVVESMDRLDATLWVAASSGLYAYSSATLEEEHWRVPSMFTRQPIDRVIADSHSLWIMAGSSVYRYWPKTETIVNYGNEWSGDENTRLHAVVDMDDEGIWLGTTNGIFHFYDGAFNKVVSREQIGAVQSLEADSYGYLWVLTNRGVYRRLHQPSAVGIEPLMFNSAEERTRCISLTDEAALLVTSKGIRKLPMLVGVPTVAYNASQFKQASTLPHYCHFSDDTLALAGDWGVFSFNLQTIGDLFEREVVEASIGALFVDGKPWRLGAKHSEPLAFSSKSALMVDVGLMPFGNRKELQYRLDGRGAGNWYSTQDQRLVFDSLEPGNYALIVKSPTRADPEREVTLLSFSINAPWFYNPWYYISFMLLMGGVGYLVVRKRTMIIKAQNRQLRETVHKKVATIAKQQHFVEVTPQVSDDYRHLPLPKMLSSIEETPLLGELERLVEHQEDDLDESNEWRASVSAHIGTHFHDPEYSPSILAKALFISERSLQRRFKVEFGCTFKEALITTRLEQAGCMLLQGDKISDVAVACGFNEPSYFAKSFKAKYNCTPSQFKEDKNKEGIEKKKSVV</sequence>